<protein>
    <submittedName>
        <fullName evidence="3">Polysaccharide export protein</fullName>
    </submittedName>
</protein>
<dbReference type="InterPro" id="IPR049712">
    <property type="entry name" value="Poly_export"/>
</dbReference>
<dbReference type="InterPro" id="IPR003715">
    <property type="entry name" value="Poly_export_N"/>
</dbReference>
<dbReference type="PANTHER" id="PTHR33619">
    <property type="entry name" value="POLYSACCHARIDE EXPORT PROTEIN GFCE-RELATED"/>
    <property type="match status" value="1"/>
</dbReference>
<evidence type="ECO:0000259" key="2">
    <source>
        <dbReference type="Pfam" id="PF02563"/>
    </source>
</evidence>
<proteinExistence type="predicted"/>
<organism evidence="3">
    <name type="scientific">Symploca sp. SIO1C4</name>
    <dbReference type="NCBI Taxonomy" id="2607765"/>
    <lineage>
        <taxon>Bacteria</taxon>
        <taxon>Bacillati</taxon>
        <taxon>Cyanobacteriota</taxon>
        <taxon>Cyanophyceae</taxon>
        <taxon>Coleofasciculales</taxon>
        <taxon>Coleofasciculaceae</taxon>
        <taxon>Symploca</taxon>
    </lineage>
</organism>
<name>A0A6B3NFU8_9CYAN</name>
<reference evidence="3" key="1">
    <citation type="submission" date="2019-11" db="EMBL/GenBank/DDBJ databases">
        <title>Genomic insights into an expanded diversity of filamentous marine cyanobacteria reveals the extraordinary biosynthetic potential of Moorea and Okeania.</title>
        <authorList>
            <person name="Ferreira Leao T."/>
            <person name="Wang M."/>
            <person name="Moss N."/>
            <person name="Da Silva R."/>
            <person name="Sanders J."/>
            <person name="Nurk S."/>
            <person name="Gurevich A."/>
            <person name="Humphrey G."/>
            <person name="Reher R."/>
            <person name="Zhu Q."/>
            <person name="Belda-Ferre P."/>
            <person name="Glukhov E."/>
            <person name="Rex R."/>
            <person name="Dorrestein P.C."/>
            <person name="Knight R."/>
            <person name="Pevzner P."/>
            <person name="Gerwick W.H."/>
            <person name="Gerwick L."/>
        </authorList>
    </citation>
    <scope>NUCLEOTIDE SEQUENCE</scope>
    <source>
        <strain evidence="3">SIO1C4</strain>
    </source>
</reference>
<dbReference type="PANTHER" id="PTHR33619:SF3">
    <property type="entry name" value="POLYSACCHARIDE EXPORT PROTEIN GFCE-RELATED"/>
    <property type="match status" value="1"/>
</dbReference>
<sequence>MLKLVKYFIIGAISTTALILTSSEVWALPLSPGDRLRLFIPGEEDLPNNERFSATYEVNLDGMLNVPYLEPFSAAGKEISEVEAQIKQALITGGFFQPQSLLLSLEIFEWAPIQVSVGGAVFYPGRVLINETESKGRELPAQIATLSGDYPPERYLTAAILAAGGVKPNADISQVRLLRGKQEQVLDLSGEFTGAPVEDVPLIAGDQIIVPDLDSTRNELVRLSQITPETITVYLSNLTSPNPDEVQTNELPYGSRFSQAVVVANCLGGSSPVNSKRRVLLVQTDRQTGETKTFESKVEDLLENSADPTVNPFLMPEDSVACYDSTVSNVNNVFNVLRNVLNPIRLLQDIFSN</sequence>
<evidence type="ECO:0000256" key="1">
    <source>
        <dbReference type="ARBA" id="ARBA00022729"/>
    </source>
</evidence>
<dbReference type="Pfam" id="PF02563">
    <property type="entry name" value="Poly_export"/>
    <property type="match status" value="1"/>
</dbReference>
<comment type="caution">
    <text evidence="3">The sequence shown here is derived from an EMBL/GenBank/DDBJ whole genome shotgun (WGS) entry which is preliminary data.</text>
</comment>
<gene>
    <name evidence="3" type="ORF">F6J89_19645</name>
</gene>
<keyword evidence="1" id="KW-0732">Signal</keyword>
<dbReference type="EMBL" id="JAAHFQ010000426">
    <property type="protein sequence ID" value="NER29765.1"/>
    <property type="molecule type" value="Genomic_DNA"/>
</dbReference>
<dbReference type="AlphaFoldDB" id="A0A6B3NFU8"/>
<dbReference type="GO" id="GO:0015159">
    <property type="term" value="F:polysaccharide transmembrane transporter activity"/>
    <property type="evidence" value="ECO:0007669"/>
    <property type="project" value="InterPro"/>
</dbReference>
<evidence type="ECO:0000313" key="3">
    <source>
        <dbReference type="EMBL" id="NER29765.1"/>
    </source>
</evidence>
<accession>A0A6B3NFU8</accession>
<feature type="domain" description="Polysaccharide export protein N-terminal" evidence="2">
    <location>
        <begin position="30"/>
        <end position="95"/>
    </location>
</feature>
<dbReference type="Gene3D" id="3.10.560.10">
    <property type="entry name" value="Outer membrane lipoprotein wza domain like"/>
    <property type="match status" value="1"/>
</dbReference>